<evidence type="ECO:0000313" key="13">
    <source>
        <dbReference type="Proteomes" id="UP000652761"/>
    </source>
</evidence>
<dbReference type="Proteomes" id="UP000652761">
    <property type="component" value="Unassembled WGS sequence"/>
</dbReference>
<feature type="region of interest" description="Disordered" evidence="10">
    <location>
        <begin position="92"/>
        <end position="138"/>
    </location>
</feature>
<dbReference type="GO" id="GO:0003700">
    <property type="term" value="F:DNA-binding transcription factor activity"/>
    <property type="evidence" value="ECO:0007669"/>
    <property type="project" value="UniProtKB-UniRule"/>
</dbReference>
<evidence type="ECO:0000256" key="5">
    <source>
        <dbReference type="ARBA" id="ARBA00023125"/>
    </source>
</evidence>
<dbReference type="PANTHER" id="PTHR31992">
    <property type="entry name" value="DOF ZINC FINGER PROTEIN DOF1.4-RELATED"/>
    <property type="match status" value="1"/>
</dbReference>
<organism evidence="12 13">
    <name type="scientific">Colocasia esculenta</name>
    <name type="common">Wild taro</name>
    <name type="synonym">Arum esculentum</name>
    <dbReference type="NCBI Taxonomy" id="4460"/>
    <lineage>
        <taxon>Eukaryota</taxon>
        <taxon>Viridiplantae</taxon>
        <taxon>Streptophyta</taxon>
        <taxon>Embryophyta</taxon>
        <taxon>Tracheophyta</taxon>
        <taxon>Spermatophyta</taxon>
        <taxon>Magnoliopsida</taxon>
        <taxon>Liliopsida</taxon>
        <taxon>Araceae</taxon>
        <taxon>Aroideae</taxon>
        <taxon>Colocasieae</taxon>
        <taxon>Colocasia</taxon>
    </lineage>
</organism>
<evidence type="ECO:0000256" key="10">
    <source>
        <dbReference type="SAM" id="MobiDB-lite"/>
    </source>
</evidence>
<dbReference type="PANTHER" id="PTHR31992:SF141">
    <property type="entry name" value="DOF ZINC FINGER PROTEIN DOF1.4"/>
    <property type="match status" value="1"/>
</dbReference>
<feature type="compositionally biased region" description="Basic and acidic residues" evidence="10">
    <location>
        <begin position="44"/>
        <end position="57"/>
    </location>
</feature>
<feature type="region of interest" description="Disordered" evidence="10">
    <location>
        <begin position="1"/>
        <end position="57"/>
    </location>
</feature>
<keyword evidence="4 9" id="KW-0805">Transcription regulation</keyword>
<evidence type="ECO:0000256" key="2">
    <source>
        <dbReference type="ARBA" id="ARBA00022771"/>
    </source>
</evidence>
<keyword evidence="5 8" id="KW-0238">DNA-binding</keyword>
<dbReference type="PROSITE" id="PS50884">
    <property type="entry name" value="ZF_DOF_2"/>
    <property type="match status" value="1"/>
</dbReference>
<protein>
    <recommendedName>
        <fullName evidence="9">Dof zinc finger protein</fullName>
    </recommendedName>
</protein>
<gene>
    <name evidence="12" type="ORF">Taro_023018</name>
</gene>
<comment type="function">
    <text evidence="9">Transcription factor that binds specifically to a 5'-AA[AG]G-3' consensus core sequence.</text>
</comment>
<evidence type="ECO:0000256" key="8">
    <source>
        <dbReference type="PROSITE-ProRule" id="PRU00071"/>
    </source>
</evidence>
<keyword evidence="6 9" id="KW-0804">Transcription</keyword>
<dbReference type="GO" id="GO:0008270">
    <property type="term" value="F:zinc ion binding"/>
    <property type="evidence" value="ECO:0007669"/>
    <property type="project" value="UniProtKB-KW"/>
</dbReference>
<dbReference type="InterPro" id="IPR003851">
    <property type="entry name" value="Znf_Dof"/>
</dbReference>
<evidence type="ECO:0000256" key="1">
    <source>
        <dbReference type="ARBA" id="ARBA00022723"/>
    </source>
</evidence>
<dbReference type="OrthoDB" id="1927254at2759"/>
<dbReference type="InterPro" id="IPR045174">
    <property type="entry name" value="Dof"/>
</dbReference>
<dbReference type="EMBL" id="NMUH01001240">
    <property type="protein sequence ID" value="MQL90424.1"/>
    <property type="molecule type" value="Genomic_DNA"/>
</dbReference>
<proteinExistence type="predicted"/>
<accession>A0A843VA36</accession>
<dbReference type="Pfam" id="PF02701">
    <property type="entry name" value="Zn_ribbon_Dof"/>
    <property type="match status" value="1"/>
</dbReference>
<evidence type="ECO:0000256" key="9">
    <source>
        <dbReference type="RuleBase" id="RU369094"/>
    </source>
</evidence>
<dbReference type="PROSITE" id="PS01361">
    <property type="entry name" value="ZF_DOF_1"/>
    <property type="match status" value="1"/>
</dbReference>
<comment type="subcellular location">
    <subcellularLocation>
        <location evidence="8 9">Nucleus</location>
    </subcellularLocation>
</comment>
<name>A0A843VA36_COLES</name>
<dbReference type="AlphaFoldDB" id="A0A843VA36"/>
<evidence type="ECO:0000256" key="7">
    <source>
        <dbReference type="ARBA" id="ARBA00023242"/>
    </source>
</evidence>
<dbReference type="GO" id="GO:0003677">
    <property type="term" value="F:DNA binding"/>
    <property type="evidence" value="ECO:0007669"/>
    <property type="project" value="UniProtKB-UniRule"/>
</dbReference>
<evidence type="ECO:0000256" key="6">
    <source>
        <dbReference type="ARBA" id="ARBA00023163"/>
    </source>
</evidence>
<keyword evidence="1 9" id="KW-0479">Metal-binding</keyword>
<evidence type="ECO:0000313" key="12">
    <source>
        <dbReference type="EMBL" id="MQL90424.1"/>
    </source>
</evidence>
<feature type="compositionally biased region" description="Basic and acidic residues" evidence="10">
    <location>
        <begin position="12"/>
        <end position="23"/>
    </location>
</feature>
<keyword evidence="3 9" id="KW-0862">Zinc</keyword>
<reference evidence="12" key="1">
    <citation type="submission" date="2017-07" db="EMBL/GenBank/DDBJ databases">
        <title>Taro Niue Genome Assembly and Annotation.</title>
        <authorList>
            <person name="Atibalentja N."/>
            <person name="Keating K."/>
            <person name="Fields C.J."/>
        </authorList>
    </citation>
    <scope>NUCLEOTIDE SEQUENCE</scope>
    <source>
        <strain evidence="12">Niue_2</strain>
        <tissue evidence="12">Leaf</tissue>
    </source>
</reference>
<comment type="caution">
    <text evidence="12">The sequence shown here is derived from an EMBL/GenBank/DDBJ whole genome shotgun (WGS) entry which is preliminary data.</text>
</comment>
<feature type="domain" description="Dof-type" evidence="11">
    <location>
        <begin position="54"/>
        <end position="108"/>
    </location>
</feature>
<evidence type="ECO:0000259" key="11">
    <source>
        <dbReference type="PROSITE" id="PS50884"/>
    </source>
</evidence>
<sequence length="296" mass="32182">MEATNSQHKVRLSPEETATRSMEDVLLCPQQPQPQTPQQQQQETRPRPQPEKALKCPRCSSRDTKFCYYNNYSYNQPRYFCKGCKRYWTKGGTLRNVPVGGNSRKKKRSSSPSSSSSSKKTRELATPPPPPSPYRPATLDLSFARLQNPHPEAFLLRNPSHAAISGAAVMPPPPPRFLDILRTTELLSGATTSTLCDLQPYGFSGLLNAEEMRAGGGDVCVCGRHVMLPPFEELGGPAPAVGPEASPGSLEVDNSRMFMGLQRQAGGNGSTSADQGREYLSAGGSSWQGLVNSSLI</sequence>
<dbReference type="GO" id="GO:0005634">
    <property type="term" value="C:nucleus"/>
    <property type="evidence" value="ECO:0007669"/>
    <property type="project" value="UniProtKB-SubCell"/>
</dbReference>
<evidence type="ECO:0000256" key="3">
    <source>
        <dbReference type="ARBA" id="ARBA00022833"/>
    </source>
</evidence>
<keyword evidence="2 8" id="KW-0863">Zinc-finger</keyword>
<evidence type="ECO:0000256" key="4">
    <source>
        <dbReference type="ARBA" id="ARBA00023015"/>
    </source>
</evidence>
<keyword evidence="7 8" id="KW-0539">Nucleus</keyword>
<keyword evidence="13" id="KW-1185">Reference proteome</keyword>